<dbReference type="Proteomes" id="UP000800041">
    <property type="component" value="Unassembled WGS sequence"/>
</dbReference>
<evidence type="ECO:0000313" key="2">
    <source>
        <dbReference type="EMBL" id="KAF1988447.1"/>
    </source>
</evidence>
<gene>
    <name evidence="2" type="ORF">K402DRAFT_461867</name>
</gene>
<organism evidence="2 3">
    <name type="scientific">Aulographum hederae CBS 113979</name>
    <dbReference type="NCBI Taxonomy" id="1176131"/>
    <lineage>
        <taxon>Eukaryota</taxon>
        <taxon>Fungi</taxon>
        <taxon>Dikarya</taxon>
        <taxon>Ascomycota</taxon>
        <taxon>Pezizomycotina</taxon>
        <taxon>Dothideomycetes</taxon>
        <taxon>Pleosporomycetidae</taxon>
        <taxon>Aulographales</taxon>
        <taxon>Aulographaceae</taxon>
    </lineage>
</organism>
<evidence type="ECO:0008006" key="4">
    <source>
        <dbReference type="Google" id="ProtNLM"/>
    </source>
</evidence>
<feature type="signal peptide" evidence="1">
    <location>
        <begin position="1"/>
        <end position="18"/>
    </location>
</feature>
<accession>A0A6G1H5W7</accession>
<dbReference type="EMBL" id="ML977148">
    <property type="protein sequence ID" value="KAF1988447.1"/>
    <property type="molecule type" value="Genomic_DNA"/>
</dbReference>
<keyword evidence="3" id="KW-1185">Reference proteome</keyword>
<proteinExistence type="predicted"/>
<feature type="chain" id="PRO_5026050787" description="Alpha/beta-hydrolase" evidence="1">
    <location>
        <begin position="19"/>
        <end position="234"/>
    </location>
</feature>
<dbReference type="AlphaFoldDB" id="A0A6G1H5W7"/>
<reference evidence="2" key="1">
    <citation type="journal article" date="2020" name="Stud. Mycol.">
        <title>101 Dothideomycetes genomes: a test case for predicting lifestyles and emergence of pathogens.</title>
        <authorList>
            <person name="Haridas S."/>
            <person name="Albert R."/>
            <person name="Binder M."/>
            <person name="Bloem J."/>
            <person name="Labutti K."/>
            <person name="Salamov A."/>
            <person name="Andreopoulos B."/>
            <person name="Baker S."/>
            <person name="Barry K."/>
            <person name="Bills G."/>
            <person name="Bluhm B."/>
            <person name="Cannon C."/>
            <person name="Castanera R."/>
            <person name="Culley D."/>
            <person name="Daum C."/>
            <person name="Ezra D."/>
            <person name="Gonzalez J."/>
            <person name="Henrissat B."/>
            <person name="Kuo A."/>
            <person name="Liang C."/>
            <person name="Lipzen A."/>
            <person name="Lutzoni F."/>
            <person name="Magnuson J."/>
            <person name="Mondo S."/>
            <person name="Nolan M."/>
            <person name="Ohm R."/>
            <person name="Pangilinan J."/>
            <person name="Park H.-J."/>
            <person name="Ramirez L."/>
            <person name="Alfaro M."/>
            <person name="Sun H."/>
            <person name="Tritt A."/>
            <person name="Yoshinaga Y."/>
            <person name="Zwiers L.-H."/>
            <person name="Turgeon B."/>
            <person name="Goodwin S."/>
            <person name="Spatafora J."/>
            <person name="Crous P."/>
            <person name="Grigoriev I."/>
        </authorList>
    </citation>
    <scope>NUCLEOTIDE SEQUENCE</scope>
    <source>
        <strain evidence="2">CBS 113979</strain>
    </source>
</reference>
<dbReference type="SUPFAM" id="SSF53474">
    <property type="entry name" value="alpha/beta-Hydrolases"/>
    <property type="match status" value="1"/>
</dbReference>
<sequence>MKFASLISIGAIAGTVYGQQPGGQINSPEALASPGTGPYAAHFFEDPSLPKYVIYQPKEIPAGFKAPLLVWGNGGCLNVGTIMAPFLLQLASQGVVVIATGPKEDPSKGGTYESFGSYGQAKPEALTAAIDWAEKSTRDPKWAHIDTSRGKRDYGILPQVPAFMSNWAATGHGGTYNEPTGGEYGIAASHWVNWILRGQTSSAAWFKDDGGATAAGWTEVGSKYFDRLEIPSPL</sequence>
<evidence type="ECO:0000256" key="1">
    <source>
        <dbReference type="SAM" id="SignalP"/>
    </source>
</evidence>
<name>A0A6G1H5W7_9PEZI</name>
<keyword evidence="1" id="KW-0732">Signal</keyword>
<dbReference type="OrthoDB" id="2141514at2759"/>
<evidence type="ECO:0000313" key="3">
    <source>
        <dbReference type="Proteomes" id="UP000800041"/>
    </source>
</evidence>
<dbReference type="Gene3D" id="3.40.50.1820">
    <property type="entry name" value="alpha/beta hydrolase"/>
    <property type="match status" value="1"/>
</dbReference>
<dbReference type="InterPro" id="IPR029058">
    <property type="entry name" value="AB_hydrolase_fold"/>
</dbReference>
<protein>
    <recommendedName>
        <fullName evidence="4">Alpha/beta-hydrolase</fullName>
    </recommendedName>
</protein>